<dbReference type="Proteomes" id="UP000004095">
    <property type="component" value="Unassembled WGS sequence"/>
</dbReference>
<protein>
    <submittedName>
        <fullName evidence="1">Uncharacterized protein</fullName>
    </submittedName>
</protein>
<dbReference type="EMBL" id="AAWS01000004">
    <property type="protein sequence ID" value="EAY31062.1"/>
    <property type="molecule type" value="Genomic_DNA"/>
</dbReference>
<gene>
    <name evidence="1" type="ORF">M23134_07470</name>
</gene>
<reference evidence="1 2" key="1">
    <citation type="submission" date="2007-01" db="EMBL/GenBank/DDBJ databases">
        <authorList>
            <person name="Haygood M."/>
            <person name="Podell S."/>
            <person name="Anderson C."/>
            <person name="Hopkinson B."/>
            <person name="Roe K."/>
            <person name="Barbeau K."/>
            <person name="Gaasterland T."/>
            <person name="Ferriera S."/>
            <person name="Johnson J."/>
            <person name="Kravitz S."/>
            <person name="Beeson K."/>
            <person name="Sutton G."/>
            <person name="Rogers Y.-H."/>
            <person name="Friedman R."/>
            <person name="Frazier M."/>
            <person name="Venter J.C."/>
        </authorList>
    </citation>
    <scope>NUCLEOTIDE SEQUENCE [LARGE SCALE GENOMIC DNA]</scope>
    <source>
        <strain evidence="1 2">ATCC 23134</strain>
    </source>
</reference>
<name>A1ZEW0_MICM2</name>
<sequence>MLLLSSMNKYDDTTVLTIKSDNQSWLLQIKNNNYQLFTQLL</sequence>
<evidence type="ECO:0000313" key="2">
    <source>
        <dbReference type="Proteomes" id="UP000004095"/>
    </source>
</evidence>
<dbReference type="AlphaFoldDB" id="A1ZEW0"/>
<organism evidence="1 2">
    <name type="scientific">Microscilla marina ATCC 23134</name>
    <dbReference type="NCBI Taxonomy" id="313606"/>
    <lineage>
        <taxon>Bacteria</taxon>
        <taxon>Pseudomonadati</taxon>
        <taxon>Bacteroidota</taxon>
        <taxon>Cytophagia</taxon>
        <taxon>Cytophagales</taxon>
        <taxon>Microscillaceae</taxon>
        <taxon>Microscilla</taxon>
    </lineage>
</organism>
<accession>A1ZEW0</accession>
<comment type="caution">
    <text evidence="1">The sequence shown here is derived from an EMBL/GenBank/DDBJ whole genome shotgun (WGS) entry which is preliminary data.</text>
</comment>
<keyword evidence="2" id="KW-1185">Reference proteome</keyword>
<proteinExistence type="predicted"/>
<evidence type="ECO:0000313" key="1">
    <source>
        <dbReference type="EMBL" id="EAY31062.1"/>
    </source>
</evidence>